<protein>
    <recommendedName>
        <fullName evidence="3">Reverse transcriptase Ty1/copia-type domain-containing protein</fullName>
    </recommendedName>
</protein>
<comment type="caution">
    <text evidence="1">The sequence shown here is derived from an EMBL/GenBank/DDBJ whole genome shotgun (WGS) entry which is preliminary data.</text>
</comment>
<name>A0A9Q3PR50_9BASI</name>
<dbReference type="CDD" id="cd09272">
    <property type="entry name" value="RNase_HI_RT_Ty1"/>
    <property type="match status" value="1"/>
</dbReference>
<dbReference type="Proteomes" id="UP000765509">
    <property type="component" value="Unassembled WGS sequence"/>
</dbReference>
<accession>A0A9Q3PR50</accession>
<dbReference type="EMBL" id="AVOT02084374">
    <property type="protein sequence ID" value="MBW0569437.1"/>
    <property type="molecule type" value="Genomic_DNA"/>
</dbReference>
<dbReference type="OrthoDB" id="3255262at2759"/>
<reference evidence="1" key="1">
    <citation type="submission" date="2021-03" db="EMBL/GenBank/DDBJ databases">
        <title>Draft genome sequence of rust myrtle Austropuccinia psidii MF-1, a brazilian biotype.</title>
        <authorList>
            <person name="Quecine M.C."/>
            <person name="Pachon D.M.R."/>
            <person name="Bonatelli M.L."/>
            <person name="Correr F.H."/>
            <person name="Franceschini L.M."/>
            <person name="Leite T.F."/>
            <person name="Margarido G.R.A."/>
            <person name="Almeida C.A."/>
            <person name="Ferrarezi J.A."/>
            <person name="Labate C.A."/>
        </authorList>
    </citation>
    <scope>NUCLEOTIDE SEQUENCE</scope>
    <source>
        <strain evidence="1">MF-1</strain>
    </source>
</reference>
<dbReference type="PANTHER" id="PTHR11439">
    <property type="entry name" value="GAG-POL-RELATED RETROTRANSPOSON"/>
    <property type="match status" value="1"/>
</dbReference>
<dbReference type="AlphaFoldDB" id="A0A9Q3PR50"/>
<keyword evidence="2" id="KW-1185">Reference proteome</keyword>
<evidence type="ECO:0000313" key="2">
    <source>
        <dbReference type="Proteomes" id="UP000765509"/>
    </source>
</evidence>
<organism evidence="1 2">
    <name type="scientific">Austropuccinia psidii MF-1</name>
    <dbReference type="NCBI Taxonomy" id="1389203"/>
    <lineage>
        <taxon>Eukaryota</taxon>
        <taxon>Fungi</taxon>
        <taxon>Dikarya</taxon>
        <taxon>Basidiomycota</taxon>
        <taxon>Pucciniomycotina</taxon>
        <taxon>Pucciniomycetes</taxon>
        <taxon>Pucciniales</taxon>
        <taxon>Sphaerophragmiaceae</taxon>
        <taxon>Austropuccinia</taxon>
    </lineage>
</organism>
<gene>
    <name evidence="1" type="ORF">O181_109152</name>
</gene>
<evidence type="ECO:0008006" key="3">
    <source>
        <dbReference type="Google" id="ProtNLM"/>
    </source>
</evidence>
<sequence>MPDCHLKPATTEKVDKFKALGVNYCSAIGSINYLSTTTCPNLSFAVSTLSQFLQNPGINHWHGFLHVLRYLNGSQDIGISYGRKGSPGLVAYSDADWGNCLLTHRSVTGYLACFNQCLVVWKTRKQPTAEAEYKSLCDLTYELL</sequence>
<proteinExistence type="predicted"/>
<dbReference type="PANTHER" id="PTHR11439:SF489">
    <property type="entry name" value="RNA-DIRECTED DNA POLYMERASE"/>
    <property type="match status" value="1"/>
</dbReference>
<evidence type="ECO:0000313" key="1">
    <source>
        <dbReference type="EMBL" id="MBW0569437.1"/>
    </source>
</evidence>